<dbReference type="OrthoDB" id="9772295at2"/>
<dbReference type="InterPro" id="IPR014917">
    <property type="entry name" value="DUF1800"/>
</dbReference>
<comment type="caution">
    <text evidence="2">The sequence shown here is derived from an EMBL/GenBank/DDBJ whole genome shotgun (WGS) entry which is preliminary data.</text>
</comment>
<dbReference type="AlphaFoldDB" id="A0A368L045"/>
<proteinExistence type="predicted"/>
<organism evidence="2 3">
    <name type="scientific">Parvibium lacunae</name>
    <dbReference type="NCBI Taxonomy" id="1888893"/>
    <lineage>
        <taxon>Bacteria</taxon>
        <taxon>Pseudomonadati</taxon>
        <taxon>Pseudomonadota</taxon>
        <taxon>Betaproteobacteria</taxon>
        <taxon>Burkholderiales</taxon>
        <taxon>Alcaligenaceae</taxon>
        <taxon>Parvibium</taxon>
    </lineage>
</organism>
<evidence type="ECO:0000256" key="1">
    <source>
        <dbReference type="SAM" id="SignalP"/>
    </source>
</evidence>
<dbReference type="RefSeq" id="WP_114403486.1">
    <property type="nucleotide sequence ID" value="NZ_QPGB01000005.1"/>
</dbReference>
<keyword evidence="1" id="KW-0732">Signal</keyword>
<dbReference type="Proteomes" id="UP000252357">
    <property type="component" value="Unassembled WGS sequence"/>
</dbReference>
<protein>
    <submittedName>
        <fullName evidence="2">DUF1800 domain-containing protein</fullName>
    </submittedName>
</protein>
<dbReference type="EMBL" id="QPGB01000005">
    <property type="protein sequence ID" value="RCS56764.1"/>
    <property type="molecule type" value="Genomic_DNA"/>
</dbReference>
<accession>A0A368L045</accession>
<evidence type="ECO:0000313" key="2">
    <source>
        <dbReference type="EMBL" id="RCS56764.1"/>
    </source>
</evidence>
<reference evidence="2 3" key="1">
    <citation type="journal article" date="2018" name="Int. J. Syst. Evol. Microbiol.">
        <title>Parvibium lacunae gen. nov., sp. nov., a new member of the family Alcaligenaceae isolated from a freshwater pond.</title>
        <authorList>
            <person name="Chen W.M."/>
            <person name="Xie P.B."/>
            <person name="Hsu M.Y."/>
            <person name="Sheu S.Y."/>
        </authorList>
    </citation>
    <scope>NUCLEOTIDE SEQUENCE [LARGE SCALE GENOMIC DNA]</scope>
    <source>
        <strain evidence="2 3">KMB9</strain>
    </source>
</reference>
<sequence length="568" mass="61254">MTHSFLYRSLRATGLTLLCVALLACGGGGGGGGGSTDSGGSGYVPVSNPADASRFLSQASFGPSPADIARVQTVGYAAWLQEQMAILPTNPHQTYIDGLGAAVTDFDQNPLFESFWRQVATAPDPLRQRVAFALSQIFVISMVDLVDRTPKVARGTASYLDMLGRNAFGNFRTLLEDVTRHPMMGLYLSHLRNQKEDTVSGRVPDENYAREILQLFSIGLVELNLDGTPRLLGGNPIETYTNADIAGLARVFTGWSWGGADKTNNRFFGSTADPNRDVLPMQFYPSFHSTSAKTFLGTTIPANTPADTTLRLALDRIFNHANVGPFISKQLIQRLVTSNPTPAYVARVAQVFNNDGTGVRGNMRAVIAAIFLDSEARNAANLSNNQFGRLRDPIQRMAHWMRSFGAASVSGRYQLWNTDNPANSLGQSPMRSPSVFNFYRPGYVPPSTELATASLVAPELQITHETSVVGYINAMQGAIANGTGQSREIAANYSNELPLASNPAALVDRMNLLLMGGQMSSTLRSNIITAVTACVTPSCGSTAALNQRNRVNIAILLTMASPEYLVQK</sequence>
<name>A0A368L045_9BURK</name>
<evidence type="ECO:0000313" key="3">
    <source>
        <dbReference type="Proteomes" id="UP000252357"/>
    </source>
</evidence>
<feature type="signal peptide" evidence="1">
    <location>
        <begin position="1"/>
        <end position="24"/>
    </location>
</feature>
<dbReference type="Pfam" id="PF08811">
    <property type="entry name" value="DUF1800"/>
    <property type="match status" value="1"/>
</dbReference>
<feature type="chain" id="PRO_5016653191" evidence="1">
    <location>
        <begin position="25"/>
        <end position="568"/>
    </location>
</feature>
<dbReference type="PANTHER" id="PTHR43737:SF1">
    <property type="entry name" value="DUF1501 DOMAIN-CONTAINING PROTEIN"/>
    <property type="match status" value="1"/>
</dbReference>
<keyword evidence="3" id="KW-1185">Reference proteome</keyword>
<dbReference type="PANTHER" id="PTHR43737">
    <property type="entry name" value="BLL7424 PROTEIN"/>
    <property type="match status" value="1"/>
</dbReference>
<gene>
    <name evidence="2" type="ORF">DU000_10460</name>
</gene>